<protein>
    <recommendedName>
        <fullName evidence="3">DUF1871 family protein</fullName>
    </recommendedName>
</protein>
<dbReference type="InterPro" id="IPR023162">
    <property type="entry name" value="Apc36109-like_dom_sf"/>
</dbReference>
<evidence type="ECO:0000313" key="2">
    <source>
        <dbReference type="Proteomes" id="UP000618579"/>
    </source>
</evidence>
<sequence>MNLDIEFLTQVINDWDPVVLLAGGAPEDEYSIEVKEIFRKSSACKSQTDLALLIYRVFNDKMRVKLNQLDCLKQAFKLTENENKEHN</sequence>
<dbReference type="SUPFAM" id="SSF116922">
    <property type="entry name" value="YugE-like"/>
    <property type="match status" value="1"/>
</dbReference>
<accession>A0ABX1ZKI9</accession>
<keyword evidence="2" id="KW-1185">Reference proteome</keyword>
<organism evidence="1 2">
    <name type="scientific">Paenibacillus planticolens</name>
    <dbReference type="NCBI Taxonomy" id="2654976"/>
    <lineage>
        <taxon>Bacteria</taxon>
        <taxon>Bacillati</taxon>
        <taxon>Bacillota</taxon>
        <taxon>Bacilli</taxon>
        <taxon>Bacillales</taxon>
        <taxon>Paenibacillaceae</taxon>
        <taxon>Paenibacillus</taxon>
    </lineage>
</organism>
<dbReference type="EMBL" id="WHNZ01000020">
    <property type="protein sequence ID" value="NOV00571.1"/>
    <property type="molecule type" value="Genomic_DNA"/>
</dbReference>
<dbReference type="RefSeq" id="WP_171683403.1">
    <property type="nucleotide sequence ID" value="NZ_WHNZ01000020.1"/>
</dbReference>
<evidence type="ECO:0000313" key="1">
    <source>
        <dbReference type="EMBL" id="NOV00571.1"/>
    </source>
</evidence>
<reference evidence="1 2" key="1">
    <citation type="submission" date="2019-10" db="EMBL/GenBank/DDBJ databases">
        <title>Description of Paenibacillus pedi sp. nov.</title>
        <authorList>
            <person name="Carlier A."/>
            <person name="Qi S."/>
        </authorList>
    </citation>
    <scope>NUCLEOTIDE SEQUENCE [LARGE SCALE GENOMIC DNA]</scope>
    <source>
        <strain evidence="1 2">LMG 31457</strain>
    </source>
</reference>
<dbReference type="Gene3D" id="1.10.340.20">
    <property type="entry name" value="Apc36109-like domain"/>
    <property type="match status" value="1"/>
</dbReference>
<name>A0ABX1ZKI9_9BACL</name>
<gene>
    <name evidence="1" type="ORF">GC097_11130</name>
</gene>
<evidence type="ECO:0008006" key="3">
    <source>
        <dbReference type="Google" id="ProtNLM"/>
    </source>
</evidence>
<dbReference type="Proteomes" id="UP000618579">
    <property type="component" value="Unassembled WGS sequence"/>
</dbReference>
<comment type="caution">
    <text evidence="1">The sequence shown here is derived from an EMBL/GenBank/DDBJ whole genome shotgun (WGS) entry which is preliminary data.</text>
</comment>
<proteinExistence type="predicted"/>